<proteinExistence type="inferred from homology"/>
<comment type="similarity">
    <text evidence="1">Belongs to the disease resistance NB-LRR family.</text>
</comment>
<dbReference type="GO" id="GO:0043531">
    <property type="term" value="F:ADP binding"/>
    <property type="evidence" value="ECO:0007669"/>
    <property type="project" value="InterPro"/>
</dbReference>
<protein>
    <recommendedName>
        <fullName evidence="6">Disease resistance N-terminal domain-containing protein</fullName>
    </recommendedName>
</protein>
<dbReference type="GO" id="GO:0006952">
    <property type="term" value="P:defense response"/>
    <property type="evidence" value="ECO:0007669"/>
    <property type="project" value="UniProtKB-KW"/>
</dbReference>
<name>A0A453HMQ2_AEGTS</name>
<dbReference type="PANTHER" id="PTHR33377:SF66">
    <property type="entry name" value="EXPRESSED PROTEIN"/>
    <property type="match status" value="1"/>
</dbReference>
<evidence type="ECO:0000313" key="8">
    <source>
        <dbReference type="Proteomes" id="UP000015105"/>
    </source>
</evidence>
<dbReference type="EnsemblPlants" id="AET4Gv20238700.15">
    <property type="protein sequence ID" value="AET4Gv20238700.15"/>
    <property type="gene ID" value="AET4Gv20238700"/>
</dbReference>
<keyword evidence="8" id="KW-1185">Reference proteome</keyword>
<dbReference type="PANTHER" id="PTHR33377">
    <property type="entry name" value="OS10G0134700 PROTEIN-RELATED"/>
    <property type="match status" value="1"/>
</dbReference>
<sequence length="422" mass="47968">MEVLISAVVGDLVSRFISFLAQNYGTQTCVEEDRRRLELILLRMHMVVEEAEGRQITNRGMFLHLKTLIDGVHLGYYMLDRLKFQSLGEESVEDDEPYCVHLYMDKCMFGRHVEKEQLINFLLCDDSHHDCTHISILPIIGPHRIGKKTLVQHACKDERVCNHFSHMFFFKGDDLRNGVFAFNNQAASGKYLFVVDFIFDVDEAAWTNFQSYLQKLPGAGIKIVVTGRAEQVANLGTAQPIRLKSLSQEEYWYYFKALAFGSMDPDDHPKLASLGMQLAALLQGSFLGANILGELLRANPSTEFWRGVLSSIRVLVREHMSSFGTHPEDLLGRNFPVNFGSAALVGGPAQGYLVYDLREAGPAQSELPKLTSQELLTGRDIPVEDKFEVLVWRSRIPPYCDYVVTYEKQKNHVAVRKRQRKS</sequence>
<evidence type="ECO:0000256" key="5">
    <source>
        <dbReference type="ARBA" id="ARBA00022821"/>
    </source>
</evidence>
<dbReference type="SUPFAM" id="SSF52540">
    <property type="entry name" value="P-loop containing nucleoside triphosphate hydrolases"/>
    <property type="match status" value="1"/>
</dbReference>
<reference evidence="7" key="3">
    <citation type="journal article" date="2017" name="Nature">
        <title>Genome sequence of the progenitor of the wheat D genome Aegilops tauschii.</title>
        <authorList>
            <person name="Luo M.C."/>
            <person name="Gu Y.Q."/>
            <person name="Puiu D."/>
            <person name="Wang H."/>
            <person name="Twardziok S.O."/>
            <person name="Deal K.R."/>
            <person name="Huo N."/>
            <person name="Zhu T."/>
            <person name="Wang L."/>
            <person name="Wang Y."/>
            <person name="McGuire P.E."/>
            <person name="Liu S."/>
            <person name="Long H."/>
            <person name="Ramasamy R.K."/>
            <person name="Rodriguez J.C."/>
            <person name="Van S.L."/>
            <person name="Yuan L."/>
            <person name="Wang Z."/>
            <person name="Xia Z."/>
            <person name="Xiao L."/>
            <person name="Anderson O.D."/>
            <person name="Ouyang S."/>
            <person name="Liang Y."/>
            <person name="Zimin A.V."/>
            <person name="Pertea G."/>
            <person name="Qi P."/>
            <person name="Bennetzen J.L."/>
            <person name="Dai X."/>
            <person name="Dawson M.W."/>
            <person name="Muller H.G."/>
            <person name="Kugler K."/>
            <person name="Rivarola-Duarte L."/>
            <person name="Spannagl M."/>
            <person name="Mayer K.F.X."/>
            <person name="Lu F.H."/>
            <person name="Bevan M.W."/>
            <person name="Leroy P."/>
            <person name="Li P."/>
            <person name="You F.M."/>
            <person name="Sun Q."/>
            <person name="Liu Z."/>
            <person name="Lyons E."/>
            <person name="Wicker T."/>
            <person name="Salzberg S.L."/>
            <person name="Devos K.M."/>
            <person name="Dvorak J."/>
        </authorList>
    </citation>
    <scope>NUCLEOTIDE SEQUENCE [LARGE SCALE GENOMIC DNA]</scope>
    <source>
        <strain evidence="7">cv. AL8/78</strain>
    </source>
</reference>
<dbReference type="Proteomes" id="UP000015105">
    <property type="component" value="Chromosome 4D"/>
</dbReference>
<evidence type="ECO:0000256" key="2">
    <source>
        <dbReference type="ARBA" id="ARBA00022614"/>
    </source>
</evidence>
<evidence type="ECO:0000256" key="4">
    <source>
        <dbReference type="ARBA" id="ARBA00022741"/>
    </source>
</evidence>
<keyword evidence="2" id="KW-0433">Leucine-rich repeat</keyword>
<dbReference type="AlphaFoldDB" id="A0A453HMQ2"/>
<feature type="domain" description="Disease resistance N-terminal" evidence="6">
    <location>
        <begin position="8"/>
        <end position="90"/>
    </location>
</feature>
<reference evidence="8" key="1">
    <citation type="journal article" date="2014" name="Science">
        <title>Ancient hybridizations among the ancestral genomes of bread wheat.</title>
        <authorList>
            <consortium name="International Wheat Genome Sequencing Consortium,"/>
            <person name="Marcussen T."/>
            <person name="Sandve S.R."/>
            <person name="Heier L."/>
            <person name="Spannagl M."/>
            <person name="Pfeifer M."/>
            <person name="Jakobsen K.S."/>
            <person name="Wulff B.B."/>
            <person name="Steuernagel B."/>
            <person name="Mayer K.F."/>
            <person name="Olsen O.A."/>
        </authorList>
    </citation>
    <scope>NUCLEOTIDE SEQUENCE [LARGE SCALE GENOMIC DNA]</scope>
    <source>
        <strain evidence="8">cv. AL8/78</strain>
    </source>
</reference>
<reference evidence="7" key="4">
    <citation type="submission" date="2019-03" db="UniProtKB">
        <authorList>
            <consortium name="EnsemblPlants"/>
        </authorList>
    </citation>
    <scope>IDENTIFICATION</scope>
</reference>
<dbReference type="Gene3D" id="3.40.50.300">
    <property type="entry name" value="P-loop containing nucleotide triphosphate hydrolases"/>
    <property type="match status" value="1"/>
</dbReference>
<reference evidence="8" key="2">
    <citation type="journal article" date="2017" name="Nat. Plants">
        <title>The Aegilops tauschii genome reveals multiple impacts of transposons.</title>
        <authorList>
            <person name="Zhao G."/>
            <person name="Zou C."/>
            <person name="Li K."/>
            <person name="Wang K."/>
            <person name="Li T."/>
            <person name="Gao L."/>
            <person name="Zhang X."/>
            <person name="Wang H."/>
            <person name="Yang Z."/>
            <person name="Liu X."/>
            <person name="Jiang W."/>
            <person name="Mao L."/>
            <person name="Kong X."/>
            <person name="Jiao Y."/>
            <person name="Jia J."/>
        </authorList>
    </citation>
    <scope>NUCLEOTIDE SEQUENCE [LARGE SCALE GENOMIC DNA]</scope>
    <source>
        <strain evidence="8">cv. AL8/78</strain>
    </source>
</reference>
<dbReference type="InterPro" id="IPR041118">
    <property type="entry name" value="Rx_N"/>
</dbReference>
<evidence type="ECO:0000256" key="3">
    <source>
        <dbReference type="ARBA" id="ARBA00022737"/>
    </source>
</evidence>
<keyword evidence="3" id="KW-0677">Repeat</keyword>
<organism evidence="7 8">
    <name type="scientific">Aegilops tauschii subsp. strangulata</name>
    <name type="common">Goatgrass</name>
    <dbReference type="NCBI Taxonomy" id="200361"/>
    <lineage>
        <taxon>Eukaryota</taxon>
        <taxon>Viridiplantae</taxon>
        <taxon>Streptophyta</taxon>
        <taxon>Embryophyta</taxon>
        <taxon>Tracheophyta</taxon>
        <taxon>Spermatophyta</taxon>
        <taxon>Magnoliopsida</taxon>
        <taxon>Liliopsida</taxon>
        <taxon>Poales</taxon>
        <taxon>Poaceae</taxon>
        <taxon>BOP clade</taxon>
        <taxon>Pooideae</taxon>
        <taxon>Triticodae</taxon>
        <taxon>Triticeae</taxon>
        <taxon>Triticinae</taxon>
        <taxon>Aegilops</taxon>
    </lineage>
</organism>
<dbReference type="InterPro" id="IPR027417">
    <property type="entry name" value="P-loop_NTPase"/>
</dbReference>
<evidence type="ECO:0000256" key="1">
    <source>
        <dbReference type="ARBA" id="ARBA00008894"/>
    </source>
</evidence>
<dbReference type="Gramene" id="AET4Gv20238700.15">
    <property type="protein sequence ID" value="AET4Gv20238700.15"/>
    <property type="gene ID" value="AET4Gv20238700"/>
</dbReference>
<evidence type="ECO:0000259" key="6">
    <source>
        <dbReference type="Pfam" id="PF18052"/>
    </source>
</evidence>
<dbReference type="Pfam" id="PF18052">
    <property type="entry name" value="Rx_N"/>
    <property type="match status" value="1"/>
</dbReference>
<keyword evidence="4" id="KW-0547">Nucleotide-binding</keyword>
<accession>A0A453HMQ2</accession>
<evidence type="ECO:0000313" key="7">
    <source>
        <dbReference type="EnsemblPlants" id="AET4Gv20238700.15"/>
    </source>
</evidence>
<reference evidence="7" key="5">
    <citation type="journal article" date="2021" name="G3 (Bethesda)">
        <title>Aegilops tauschii genome assembly Aet v5.0 features greater sequence contiguity and improved annotation.</title>
        <authorList>
            <person name="Wang L."/>
            <person name="Zhu T."/>
            <person name="Rodriguez J.C."/>
            <person name="Deal K.R."/>
            <person name="Dubcovsky J."/>
            <person name="McGuire P.E."/>
            <person name="Lux T."/>
            <person name="Spannagl M."/>
            <person name="Mayer K.F.X."/>
            <person name="Baldrich P."/>
            <person name="Meyers B.C."/>
            <person name="Huo N."/>
            <person name="Gu Y.Q."/>
            <person name="Zhou H."/>
            <person name="Devos K.M."/>
            <person name="Bennetzen J.L."/>
            <person name="Unver T."/>
            <person name="Budak H."/>
            <person name="Gulick P.J."/>
            <person name="Galiba G."/>
            <person name="Kalapos B."/>
            <person name="Nelson D.R."/>
            <person name="Li P."/>
            <person name="You F.M."/>
            <person name="Luo M.C."/>
            <person name="Dvorak J."/>
        </authorList>
    </citation>
    <scope>NUCLEOTIDE SEQUENCE [LARGE SCALE GENOMIC DNA]</scope>
    <source>
        <strain evidence="7">cv. AL8/78</strain>
    </source>
</reference>
<keyword evidence="5" id="KW-0611">Plant defense</keyword>